<dbReference type="Gene3D" id="3.40.50.12780">
    <property type="entry name" value="N-terminal domain of ligase-like"/>
    <property type="match status" value="1"/>
</dbReference>
<dbReference type="InterPro" id="IPR042099">
    <property type="entry name" value="ANL_N_sf"/>
</dbReference>
<dbReference type="EMBL" id="JAVRFA010000214">
    <property type="protein sequence ID" value="MDT0399951.1"/>
    <property type="molecule type" value="Genomic_DNA"/>
</dbReference>
<organism evidence="1 2">
    <name type="scientific">Streptomyces edwardsiae</name>
    <dbReference type="NCBI Taxonomy" id="3075527"/>
    <lineage>
        <taxon>Bacteria</taxon>
        <taxon>Bacillati</taxon>
        <taxon>Actinomycetota</taxon>
        <taxon>Actinomycetes</taxon>
        <taxon>Kitasatosporales</taxon>
        <taxon>Streptomycetaceae</taxon>
        <taxon>Streptomyces</taxon>
    </lineage>
</organism>
<reference evidence="2" key="1">
    <citation type="submission" date="2023-07" db="EMBL/GenBank/DDBJ databases">
        <title>30 novel species of actinomycetes from the DSMZ collection.</title>
        <authorList>
            <person name="Nouioui I."/>
        </authorList>
    </citation>
    <scope>NUCLEOTIDE SEQUENCE [LARGE SCALE GENOMIC DNA]</scope>
    <source>
        <strain evidence="2">DSM 41636</strain>
    </source>
</reference>
<evidence type="ECO:0000313" key="1">
    <source>
        <dbReference type="EMBL" id="MDT0399951.1"/>
    </source>
</evidence>
<feature type="non-terminal residue" evidence="1">
    <location>
        <position position="158"/>
    </location>
</feature>
<comment type="caution">
    <text evidence="1">The sequence shown here is derived from an EMBL/GenBank/DDBJ whole genome shotgun (WGS) entry which is preliminary data.</text>
</comment>
<gene>
    <name evidence="1" type="ORF">RM705_35405</name>
</gene>
<dbReference type="PANTHER" id="PTHR43767:SF1">
    <property type="entry name" value="NONRIBOSOMAL PEPTIDE SYNTHASE PES1 (EUROFUNG)-RELATED"/>
    <property type="match status" value="1"/>
</dbReference>
<dbReference type="InterPro" id="IPR050237">
    <property type="entry name" value="ATP-dep_AMP-bd_enzyme"/>
</dbReference>
<feature type="non-terminal residue" evidence="1">
    <location>
        <position position="1"/>
    </location>
</feature>
<accession>A0ABU2Q686</accession>
<dbReference type="SUPFAM" id="SSF56801">
    <property type="entry name" value="Acetyl-CoA synthetase-like"/>
    <property type="match status" value="1"/>
</dbReference>
<dbReference type="PANTHER" id="PTHR43767">
    <property type="entry name" value="LONG-CHAIN-FATTY-ACID--COA LIGASE"/>
    <property type="match status" value="1"/>
</dbReference>
<name>A0ABU2Q686_9ACTN</name>
<keyword evidence="2" id="KW-1185">Reference proteome</keyword>
<dbReference type="Proteomes" id="UP001183881">
    <property type="component" value="Unassembled WGS sequence"/>
</dbReference>
<evidence type="ECO:0000313" key="2">
    <source>
        <dbReference type="Proteomes" id="UP001183881"/>
    </source>
</evidence>
<sequence>LIYRGANVMLGYAQQPEDLALGATVEELRTGDIARCTSDGLYQIIGRSSRFVKLFGLRIDLDRLQSALAARGVTVLCTDDGDTLAVAAVDAGGATASDVQQLTAIAAGVPAGAVRAVLVAELPRLVSGKPDYAAVRTLAAEPPFADGSDLREMFADVL</sequence>
<protein>
    <submittedName>
        <fullName evidence="1">AMP-binding protein</fullName>
    </submittedName>
</protein>
<proteinExistence type="predicted"/>